<gene>
    <name evidence="5" type="ORF">GX50_05954</name>
</gene>
<comment type="pathway">
    <text evidence="3">Protein modification.</text>
</comment>
<reference evidence="5 6" key="1">
    <citation type="submission" date="2017-10" db="EMBL/GenBank/DDBJ databases">
        <title>Comparative genomics in systemic dimorphic fungi from Ajellomycetaceae.</title>
        <authorList>
            <person name="Munoz J.F."/>
            <person name="Mcewen J.G."/>
            <person name="Clay O.K."/>
            <person name="Cuomo C.A."/>
        </authorList>
    </citation>
    <scope>NUCLEOTIDE SEQUENCE [LARGE SCALE GENOMIC DNA]</scope>
    <source>
        <strain evidence="5 6">UAMH4076</strain>
    </source>
</reference>
<protein>
    <recommendedName>
        <fullName evidence="7">Diphthine methyltransferase</fullName>
    </recommendedName>
</protein>
<keyword evidence="1" id="KW-0853">WD repeat</keyword>
<evidence type="ECO:0000256" key="2">
    <source>
        <dbReference type="ARBA" id="ARBA00022737"/>
    </source>
</evidence>
<evidence type="ECO:0000256" key="3">
    <source>
        <dbReference type="ARBA" id="ARBA00043952"/>
    </source>
</evidence>
<dbReference type="SUPFAM" id="SSF50978">
    <property type="entry name" value="WD40 repeat-like"/>
    <property type="match status" value="1"/>
</dbReference>
<accession>A0A2B7Z4G4</accession>
<feature type="region of interest" description="Disordered" evidence="4">
    <location>
        <begin position="401"/>
        <end position="420"/>
    </location>
</feature>
<evidence type="ECO:0000313" key="5">
    <source>
        <dbReference type="EMBL" id="PGH31264.1"/>
    </source>
</evidence>
<organism evidence="5 6">
    <name type="scientific">[Emmonsia] crescens</name>
    <dbReference type="NCBI Taxonomy" id="73230"/>
    <lineage>
        <taxon>Eukaryota</taxon>
        <taxon>Fungi</taxon>
        <taxon>Dikarya</taxon>
        <taxon>Ascomycota</taxon>
        <taxon>Pezizomycotina</taxon>
        <taxon>Eurotiomycetes</taxon>
        <taxon>Eurotiomycetidae</taxon>
        <taxon>Onygenales</taxon>
        <taxon>Ajellomycetaceae</taxon>
        <taxon>Emergomyces</taxon>
    </lineage>
</organism>
<evidence type="ECO:0000313" key="6">
    <source>
        <dbReference type="Proteomes" id="UP000226031"/>
    </source>
</evidence>
<keyword evidence="2" id="KW-0677">Repeat</keyword>
<dbReference type="EMBL" id="PDND01000134">
    <property type="protein sequence ID" value="PGH31264.1"/>
    <property type="molecule type" value="Genomic_DNA"/>
</dbReference>
<sequence length="442" mass="48722">MSAIQTLQSLHTTFLDQPPSCLEFCPAAPDYLVIGTYLLSESSSENSTGTQQRKTGTIQLFKLDPKSFQLTQIHNTPLLHAVFDLHFSPRDQTLFAIATSAASVSLYHLESSSPSTPSSIIHLTTIPVHEDPSIPALYLSWLPPPHLTAENKRSQGHDHYHDQPSIDGFAVTFSDGRVSIFHTNPPSHDFSKESMTEIALPGEPIEVWFTTFHYDRLLSGKEHLMLFSGDDFGSLRVHCFAGDGDGDEGGGMLWTDGQFPAQTMEVSVGRRHHGAGVTAILPLFTEGGETVMLTGSYDEYLRVYKFAGQGSVLAEERLGGGVWRLKVITEVKEEPLAAERASNMMRARSYLVLASCMHAGVRIVRVTYSTSKEGDWPVAGKWDIKVLTQFTEHESMNYASDARRGGEVGGGGNQTEEERDSSLLCVSSSFYDKRVCVWKAKV</sequence>
<dbReference type="Gene3D" id="2.130.10.10">
    <property type="entry name" value="YVTN repeat-like/Quinoprotein amine dehydrogenase"/>
    <property type="match status" value="1"/>
</dbReference>
<proteinExistence type="predicted"/>
<dbReference type="InterPro" id="IPR036322">
    <property type="entry name" value="WD40_repeat_dom_sf"/>
</dbReference>
<dbReference type="InterPro" id="IPR015943">
    <property type="entry name" value="WD40/YVTN_repeat-like_dom_sf"/>
</dbReference>
<dbReference type="GO" id="GO:0017183">
    <property type="term" value="P:protein histidyl modification to diphthamide"/>
    <property type="evidence" value="ECO:0007669"/>
    <property type="project" value="TreeGrafter"/>
</dbReference>
<dbReference type="AlphaFoldDB" id="A0A2B7Z4G4"/>
<evidence type="ECO:0008006" key="7">
    <source>
        <dbReference type="Google" id="ProtNLM"/>
    </source>
</evidence>
<name>A0A2B7Z4G4_9EURO</name>
<evidence type="ECO:0000256" key="4">
    <source>
        <dbReference type="SAM" id="MobiDB-lite"/>
    </source>
</evidence>
<evidence type="ECO:0000256" key="1">
    <source>
        <dbReference type="ARBA" id="ARBA00022574"/>
    </source>
</evidence>
<dbReference type="PANTHER" id="PTHR46042">
    <property type="entry name" value="DIPHTHINE METHYLTRANSFERASE"/>
    <property type="match status" value="1"/>
</dbReference>
<dbReference type="GO" id="GO:0005737">
    <property type="term" value="C:cytoplasm"/>
    <property type="evidence" value="ECO:0007669"/>
    <property type="project" value="TreeGrafter"/>
</dbReference>
<dbReference type="VEuPathDB" id="FungiDB:EMCG_07232"/>
<dbReference type="PANTHER" id="PTHR46042:SF1">
    <property type="entry name" value="DIPHTHINE METHYLTRANSFERASE"/>
    <property type="match status" value="1"/>
</dbReference>
<dbReference type="InterPro" id="IPR052415">
    <property type="entry name" value="Diphthine_MTase"/>
</dbReference>
<comment type="caution">
    <text evidence="5">The sequence shown here is derived from an EMBL/GenBank/DDBJ whole genome shotgun (WGS) entry which is preliminary data.</text>
</comment>
<dbReference type="STRING" id="73230.A0A2B7Z4G4"/>
<keyword evidence="6" id="KW-1185">Reference proteome</keyword>
<dbReference type="GO" id="GO:0061685">
    <property type="term" value="F:diphthine methylesterase activity"/>
    <property type="evidence" value="ECO:0007669"/>
    <property type="project" value="TreeGrafter"/>
</dbReference>
<dbReference type="Proteomes" id="UP000226031">
    <property type="component" value="Unassembled WGS sequence"/>
</dbReference>